<dbReference type="AlphaFoldDB" id="A0A7R9H9W9"/>
<accession>A0A7R9H9W9</accession>
<evidence type="ECO:0000256" key="1">
    <source>
        <dbReference type="SAM" id="MobiDB-lite"/>
    </source>
</evidence>
<dbReference type="EMBL" id="OD007613">
    <property type="protein sequence ID" value="CAD7414169.1"/>
    <property type="molecule type" value="Genomic_DNA"/>
</dbReference>
<sequence>MHLPSPKVAIRTDRWPVEPSTHSARHQYGLLQTLDEPESTDVTEMSQELAALRLSKAPVLDSIGNVPLKNTPTDQREAKAGAPRNTSEQVQHYVHEEPISMMDTYMRRMQVFQKWVSEKPLRNATARLYKYS</sequence>
<reference evidence="2" key="1">
    <citation type="submission" date="2020-11" db="EMBL/GenBank/DDBJ databases">
        <authorList>
            <person name="Tran Van P."/>
        </authorList>
    </citation>
    <scope>NUCLEOTIDE SEQUENCE</scope>
</reference>
<name>A0A7R9H9W9_TIMPO</name>
<gene>
    <name evidence="2" type="ORF">TPSB3V08_LOCUS9500</name>
</gene>
<feature type="region of interest" description="Disordered" evidence="1">
    <location>
        <begin position="1"/>
        <end position="40"/>
    </location>
</feature>
<feature type="region of interest" description="Disordered" evidence="1">
    <location>
        <begin position="62"/>
        <end position="89"/>
    </location>
</feature>
<proteinExistence type="predicted"/>
<evidence type="ECO:0000313" key="2">
    <source>
        <dbReference type="EMBL" id="CAD7414169.1"/>
    </source>
</evidence>
<protein>
    <submittedName>
        <fullName evidence="2">Uncharacterized protein</fullName>
    </submittedName>
</protein>
<organism evidence="2">
    <name type="scientific">Timema poppense</name>
    <name type="common">Walking stick</name>
    <dbReference type="NCBI Taxonomy" id="170557"/>
    <lineage>
        <taxon>Eukaryota</taxon>
        <taxon>Metazoa</taxon>
        <taxon>Ecdysozoa</taxon>
        <taxon>Arthropoda</taxon>
        <taxon>Hexapoda</taxon>
        <taxon>Insecta</taxon>
        <taxon>Pterygota</taxon>
        <taxon>Neoptera</taxon>
        <taxon>Polyneoptera</taxon>
        <taxon>Phasmatodea</taxon>
        <taxon>Timematodea</taxon>
        <taxon>Timematoidea</taxon>
        <taxon>Timematidae</taxon>
        <taxon>Timema</taxon>
    </lineage>
</organism>